<feature type="domain" description="Hemimethylated DNA-binding" evidence="1">
    <location>
        <begin position="2"/>
        <end position="98"/>
    </location>
</feature>
<evidence type="ECO:0000259" key="1">
    <source>
        <dbReference type="SMART" id="SM00992"/>
    </source>
</evidence>
<dbReference type="InterPro" id="IPR011722">
    <property type="entry name" value="Hemimethylated_DNA-bd_dom"/>
</dbReference>
<dbReference type="Pfam" id="PF08755">
    <property type="entry name" value="YccV-like"/>
    <property type="match status" value="1"/>
</dbReference>
<reference evidence="2" key="1">
    <citation type="submission" date="2018-05" db="EMBL/GenBank/DDBJ databases">
        <authorList>
            <person name="Lanie J.A."/>
            <person name="Ng W.-L."/>
            <person name="Kazmierczak K.M."/>
            <person name="Andrzejewski T.M."/>
            <person name="Davidsen T.M."/>
            <person name="Wayne K.J."/>
            <person name="Tettelin H."/>
            <person name="Glass J.I."/>
            <person name="Rusch D."/>
            <person name="Podicherti R."/>
            <person name="Tsui H.-C.T."/>
            <person name="Winkler M.E."/>
        </authorList>
    </citation>
    <scope>NUCLEOTIDE SEQUENCE</scope>
</reference>
<dbReference type="Gene3D" id="2.30.30.390">
    <property type="entry name" value="Hemimethylated DNA-binding domain"/>
    <property type="match status" value="1"/>
</dbReference>
<evidence type="ECO:0000313" key="2">
    <source>
        <dbReference type="EMBL" id="SVD84254.1"/>
    </source>
</evidence>
<dbReference type="NCBIfam" id="TIGR02097">
    <property type="entry name" value="yccV"/>
    <property type="match status" value="1"/>
</dbReference>
<feature type="non-terminal residue" evidence="2">
    <location>
        <position position="1"/>
    </location>
</feature>
<name>A0A382YM18_9ZZZZ</name>
<gene>
    <name evidence="2" type="ORF">METZ01_LOCUS437108</name>
</gene>
<dbReference type="EMBL" id="UINC01176901">
    <property type="protein sequence ID" value="SVD84254.1"/>
    <property type="molecule type" value="Genomic_DNA"/>
</dbReference>
<dbReference type="InterPro" id="IPR036623">
    <property type="entry name" value="Hemimethylated_DNA-bd_sf"/>
</dbReference>
<accession>A0A382YM18</accession>
<proteinExistence type="predicted"/>
<dbReference type="SMART" id="SM00992">
    <property type="entry name" value="YccV-like"/>
    <property type="match status" value="1"/>
</dbReference>
<dbReference type="GO" id="GO:0003677">
    <property type="term" value="F:DNA binding"/>
    <property type="evidence" value="ECO:0007669"/>
    <property type="project" value="InterPro"/>
</dbReference>
<dbReference type="AlphaFoldDB" id="A0A382YM18"/>
<protein>
    <recommendedName>
        <fullName evidence="1">Hemimethylated DNA-binding domain-containing protein</fullName>
    </recommendedName>
</protein>
<organism evidence="2">
    <name type="scientific">marine metagenome</name>
    <dbReference type="NCBI Taxonomy" id="408172"/>
    <lineage>
        <taxon>unclassified sequences</taxon>
        <taxon>metagenomes</taxon>
        <taxon>ecological metagenomes</taxon>
    </lineage>
</organism>
<dbReference type="SUPFAM" id="SSF141255">
    <property type="entry name" value="YccV-like"/>
    <property type="match status" value="1"/>
</dbReference>
<sequence length="115" mass="13336">VEPHFKIGQIIYHKLFNYRGVILKVDDYFQLTNTWYENVAKSKPPKDKPWYSVLVHNQSHTTYVAERNLIPDNSDIEIIHPMMPIYFTTLKNGVYAKSINWVGGEPTMPNDIGLA</sequence>